<keyword evidence="1 5" id="KW-0963">Cytoplasm</keyword>
<keyword evidence="12" id="KW-1185">Reference proteome</keyword>
<dbReference type="EMBL" id="JAPNOA010000056">
    <property type="protein sequence ID" value="MCY0966619.1"/>
    <property type="molecule type" value="Genomic_DNA"/>
</dbReference>
<sequence>MSAFNPDNAIFTVAQLNERARQLLEISFANVRVEGEISSLSQPSSGHWYFTLKDQQAQVRCAMFRSRTALLKFQPRNGDKVELRARVSLYEARGDYQLIVDSMKPAGEGALLQAFEQLKQKLATEGLFNPDNKRPLPYVRRVGVITSATGAALHDILTVLARRSPDIEVDIYPTLVQGREAPAQIIAAIQRANRDQRVDVLIVGRGGGSLEDLWCFNDEAVARTIFQSAIPIVSAVGHEVDFTIADFVADLRAPTPSAAAELISQDHLHRHERLNQIRQRLLLAQRHRLQHQRQRLNQALAGLRSPLQRIQNQAQKLDHLEQRLHGILRSRLQQLQWRLQQHQRALVLQHPQQRLTNLKRHNEQLQQRLMRAIQQPLASEARSTEQLQQRLLRAMQQQLQQQQQRLARNASVLNSVSPLQVLARGYSLCQDDQGGLIRDYRQVQPQQQIHTRLQNGWITSQVTASGAPADSTTPTSNDSSETV</sequence>
<dbReference type="EC" id="3.1.11.6" evidence="5"/>
<evidence type="ECO:0000256" key="8">
    <source>
        <dbReference type="SAM" id="MobiDB-lite"/>
    </source>
</evidence>
<keyword evidence="2 5" id="KW-0540">Nuclease</keyword>
<keyword evidence="3 5" id="KW-0378">Hydrolase</keyword>
<dbReference type="InterPro" id="IPR020579">
    <property type="entry name" value="Exonuc_VII_lsu_C"/>
</dbReference>
<evidence type="ECO:0000256" key="5">
    <source>
        <dbReference type="HAMAP-Rule" id="MF_00378"/>
    </source>
</evidence>
<organism evidence="11 12">
    <name type="scientific">Parathalassolituus penaei</name>
    <dbReference type="NCBI Taxonomy" id="2997323"/>
    <lineage>
        <taxon>Bacteria</taxon>
        <taxon>Pseudomonadati</taxon>
        <taxon>Pseudomonadota</taxon>
        <taxon>Gammaproteobacteria</taxon>
        <taxon>Oceanospirillales</taxon>
        <taxon>Oceanospirillaceae</taxon>
        <taxon>Parathalassolituus</taxon>
    </lineage>
</organism>
<dbReference type="RefSeq" id="WP_283174821.1">
    <property type="nucleotide sequence ID" value="NZ_JAPNOA010000056.1"/>
</dbReference>
<feature type="coiled-coil region" evidence="7">
    <location>
        <begin position="355"/>
        <end position="405"/>
    </location>
</feature>
<comment type="similarity">
    <text evidence="5 6">Belongs to the XseA family.</text>
</comment>
<evidence type="ECO:0000313" key="12">
    <source>
        <dbReference type="Proteomes" id="UP001150830"/>
    </source>
</evidence>
<dbReference type="InterPro" id="IPR003753">
    <property type="entry name" value="Exonuc_VII_L"/>
</dbReference>
<comment type="caution">
    <text evidence="11">The sequence shown here is derived from an EMBL/GenBank/DDBJ whole genome shotgun (WGS) entry which is preliminary data.</text>
</comment>
<dbReference type="Pfam" id="PF13742">
    <property type="entry name" value="tRNA_anti_2"/>
    <property type="match status" value="1"/>
</dbReference>
<dbReference type="PANTHER" id="PTHR30008:SF0">
    <property type="entry name" value="EXODEOXYRIBONUCLEASE 7 LARGE SUBUNIT"/>
    <property type="match status" value="1"/>
</dbReference>
<keyword evidence="7" id="KW-0175">Coiled coil</keyword>
<name>A0A9X3EH25_9GAMM</name>
<dbReference type="GO" id="GO:0008855">
    <property type="term" value="F:exodeoxyribonuclease VII activity"/>
    <property type="evidence" value="ECO:0007669"/>
    <property type="project" value="UniProtKB-UniRule"/>
</dbReference>
<dbReference type="Pfam" id="PF02601">
    <property type="entry name" value="Exonuc_VII_L"/>
    <property type="match status" value="1"/>
</dbReference>
<dbReference type="InterPro" id="IPR025824">
    <property type="entry name" value="OB-fold_nuc-bd_dom"/>
</dbReference>
<accession>A0A9X3EH25</accession>
<evidence type="ECO:0000256" key="1">
    <source>
        <dbReference type="ARBA" id="ARBA00022490"/>
    </source>
</evidence>
<dbReference type="NCBIfam" id="TIGR00237">
    <property type="entry name" value="xseA"/>
    <property type="match status" value="1"/>
</dbReference>
<feature type="domain" description="OB-fold nucleic acid binding" evidence="10">
    <location>
        <begin position="11"/>
        <end position="103"/>
    </location>
</feature>
<evidence type="ECO:0000256" key="7">
    <source>
        <dbReference type="SAM" id="Coils"/>
    </source>
</evidence>
<evidence type="ECO:0000313" key="11">
    <source>
        <dbReference type="EMBL" id="MCY0966619.1"/>
    </source>
</evidence>
<dbReference type="GO" id="GO:0003676">
    <property type="term" value="F:nucleic acid binding"/>
    <property type="evidence" value="ECO:0007669"/>
    <property type="project" value="InterPro"/>
</dbReference>
<evidence type="ECO:0000259" key="10">
    <source>
        <dbReference type="Pfam" id="PF13742"/>
    </source>
</evidence>
<evidence type="ECO:0000256" key="2">
    <source>
        <dbReference type="ARBA" id="ARBA00022722"/>
    </source>
</evidence>
<feature type="domain" description="Exonuclease VII large subunit C-terminal" evidence="9">
    <location>
        <begin position="127"/>
        <end position="460"/>
    </location>
</feature>
<reference evidence="11" key="1">
    <citation type="submission" date="2022-11" db="EMBL/GenBank/DDBJ databases">
        <title>Parathalassolutuus dongxingensis gen. nov., sp. nov., a novel member of family Oceanospirillaceae isolated from a coastal shrimp pond in Guangxi, China.</title>
        <authorList>
            <person name="Chen H."/>
        </authorList>
    </citation>
    <scope>NUCLEOTIDE SEQUENCE</scope>
    <source>
        <strain evidence="11">G-43</strain>
    </source>
</reference>
<dbReference type="AlphaFoldDB" id="A0A9X3EH25"/>
<proteinExistence type="inferred from homology"/>
<dbReference type="GO" id="GO:0009318">
    <property type="term" value="C:exodeoxyribonuclease VII complex"/>
    <property type="evidence" value="ECO:0007669"/>
    <property type="project" value="UniProtKB-UniRule"/>
</dbReference>
<comment type="subunit">
    <text evidence="5">Heterooligomer composed of large and small subunits.</text>
</comment>
<dbReference type="Proteomes" id="UP001150830">
    <property type="component" value="Unassembled WGS sequence"/>
</dbReference>
<dbReference type="CDD" id="cd04489">
    <property type="entry name" value="ExoVII_LU_OBF"/>
    <property type="match status" value="1"/>
</dbReference>
<keyword evidence="4 5" id="KW-0269">Exonuclease</keyword>
<dbReference type="HAMAP" id="MF_00378">
    <property type="entry name" value="Exonuc_7_L"/>
    <property type="match status" value="1"/>
</dbReference>
<protein>
    <recommendedName>
        <fullName evidence="5">Exodeoxyribonuclease 7 large subunit</fullName>
        <ecNumber evidence="5">3.1.11.6</ecNumber>
    </recommendedName>
    <alternativeName>
        <fullName evidence="5">Exodeoxyribonuclease VII large subunit</fullName>
        <shortName evidence="5">Exonuclease VII large subunit</shortName>
    </alternativeName>
</protein>
<feature type="region of interest" description="Disordered" evidence="8">
    <location>
        <begin position="461"/>
        <end position="483"/>
    </location>
</feature>
<dbReference type="GO" id="GO:0005737">
    <property type="term" value="C:cytoplasm"/>
    <property type="evidence" value="ECO:0007669"/>
    <property type="project" value="UniProtKB-SubCell"/>
</dbReference>
<comment type="subcellular location">
    <subcellularLocation>
        <location evidence="5 6">Cytoplasm</location>
    </subcellularLocation>
</comment>
<evidence type="ECO:0000259" key="9">
    <source>
        <dbReference type="Pfam" id="PF02601"/>
    </source>
</evidence>
<comment type="catalytic activity">
    <reaction evidence="5 6">
        <text>Exonucleolytic cleavage in either 5'- to 3'- or 3'- to 5'-direction to yield nucleoside 5'-phosphates.</text>
        <dbReference type="EC" id="3.1.11.6"/>
    </reaction>
</comment>
<dbReference type="GO" id="GO:0006308">
    <property type="term" value="P:DNA catabolic process"/>
    <property type="evidence" value="ECO:0007669"/>
    <property type="project" value="UniProtKB-UniRule"/>
</dbReference>
<comment type="function">
    <text evidence="5">Bidirectionally degrades single-stranded DNA into large acid-insoluble oligonucleotides, which are then degraded further into small acid-soluble oligonucleotides.</text>
</comment>
<evidence type="ECO:0000256" key="4">
    <source>
        <dbReference type="ARBA" id="ARBA00022839"/>
    </source>
</evidence>
<gene>
    <name evidence="5 11" type="primary">xseA</name>
    <name evidence="11" type="ORF">OUO13_15635</name>
</gene>
<evidence type="ECO:0000256" key="6">
    <source>
        <dbReference type="RuleBase" id="RU004355"/>
    </source>
</evidence>
<dbReference type="PANTHER" id="PTHR30008">
    <property type="entry name" value="EXODEOXYRIBONUCLEASE 7 LARGE SUBUNIT"/>
    <property type="match status" value="1"/>
</dbReference>
<evidence type="ECO:0000256" key="3">
    <source>
        <dbReference type="ARBA" id="ARBA00022801"/>
    </source>
</evidence>